<dbReference type="InterPro" id="IPR000182">
    <property type="entry name" value="GNAT_dom"/>
</dbReference>
<proteinExistence type="predicted"/>
<dbReference type="KEGG" id="pbal:CPBP_00724"/>
<evidence type="ECO:0000259" key="1">
    <source>
        <dbReference type="PROSITE" id="PS51186"/>
    </source>
</evidence>
<evidence type="ECO:0000313" key="2">
    <source>
        <dbReference type="EMBL" id="QOL19951.1"/>
    </source>
</evidence>
<dbReference type="Gene3D" id="3.40.630.30">
    <property type="match status" value="1"/>
</dbReference>
<dbReference type="SUPFAM" id="SSF55729">
    <property type="entry name" value="Acyl-CoA N-acyltransferases (Nat)"/>
    <property type="match status" value="1"/>
</dbReference>
<keyword evidence="3" id="KW-1185">Reference proteome</keyword>
<dbReference type="Pfam" id="PF00583">
    <property type="entry name" value="Acetyltransf_1"/>
    <property type="match status" value="1"/>
</dbReference>
<gene>
    <name evidence="2" type="ORF">CPBP_00724</name>
</gene>
<dbReference type="GO" id="GO:0016747">
    <property type="term" value="F:acyltransferase activity, transferring groups other than amino-acyl groups"/>
    <property type="evidence" value="ECO:0007669"/>
    <property type="project" value="InterPro"/>
</dbReference>
<organism evidence="2 3">
    <name type="scientific">Candidatus Bodocaedibacter vickermanii</name>
    <dbReference type="NCBI Taxonomy" id="2741701"/>
    <lineage>
        <taxon>Bacteria</taxon>
        <taxon>Pseudomonadati</taxon>
        <taxon>Pseudomonadota</taxon>
        <taxon>Alphaproteobacteria</taxon>
        <taxon>Holosporales</taxon>
        <taxon>Candidatus Paracaedibacteraceae</taxon>
        <taxon>Candidatus Bodocaedibacter</taxon>
    </lineage>
</organism>
<dbReference type="Proteomes" id="UP000594001">
    <property type="component" value="Chromosome"/>
</dbReference>
<keyword evidence="2" id="KW-0808">Transferase</keyword>
<dbReference type="AlphaFoldDB" id="A0A7L9RTV6"/>
<name>A0A7L9RTV6_9PROT</name>
<sequence>MNINIISASISDYPMIQNMARFYVYDLSRECGFISSDWALPPDGLYESFDFKDYFQDADKRAFLIRVDQEIAGFVLINQSGLFAETTWNMGEFFVLAKFQNKGIGMQIATHVWNMHSGQWEVSVIPENKNAANFWRRVISEYSCGAYAESLQHVDYDSDQPLRIVFQLQA</sequence>
<feature type="domain" description="N-acetyltransferase" evidence="1">
    <location>
        <begin position="14"/>
        <end position="169"/>
    </location>
</feature>
<dbReference type="InterPro" id="IPR016181">
    <property type="entry name" value="Acyl_CoA_acyltransferase"/>
</dbReference>
<evidence type="ECO:0000313" key="3">
    <source>
        <dbReference type="Proteomes" id="UP000594001"/>
    </source>
</evidence>
<reference evidence="2 3" key="1">
    <citation type="submission" date="2020-06" db="EMBL/GenBank/DDBJ databases">
        <title>The endosymbiont of the kinetoplastid Bodo saltans is a Paracaedibacter-like alpha-proteobacterium possessing a putative toxin-antitoxin system.</title>
        <authorList>
            <person name="Midha S."/>
            <person name="Rigden D.J."/>
            <person name="Siozios S."/>
            <person name="Hurst G.D.D."/>
            <person name="Jackson A.P."/>
        </authorList>
    </citation>
    <scope>NUCLEOTIDE SEQUENCE [LARGE SCALE GENOMIC DNA]</scope>
    <source>
        <strain evidence="2">Lake Konstanz</strain>
    </source>
</reference>
<protein>
    <submittedName>
        <fullName evidence="2">Putative acetyltransferase</fullName>
    </submittedName>
</protein>
<accession>A0A7L9RTV6</accession>
<dbReference type="CDD" id="cd04301">
    <property type="entry name" value="NAT_SF"/>
    <property type="match status" value="1"/>
</dbReference>
<dbReference type="PROSITE" id="PS51186">
    <property type="entry name" value="GNAT"/>
    <property type="match status" value="1"/>
</dbReference>
<dbReference type="EMBL" id="CP054719">
    <property type="protein sequence ID" value="QOL19951.1"/>
    <property type="molecule type" value="Genomic_DNA"/>
</dbReference>